<feature type="binding site" evidence="11">
    <location>
        <position position="318"/>
    </location>
    <ligand>
        <name>FAD</name>
        <dbReference type="ChEBI" id="CHEBI:57692"/>
    </ligand>
</feature>
<comment type="similarity">
    <text evidence="1 13">Belongs to the class-I pyridine nucleotide-disulfide oxidoreductase family.</text>
</comment>
<dbReference type="GO" id="GO:0006103">
    <property type="term" value="P:2-oxoglutarate metabolic process"/>
    <property type="evidence" value="ECO:0007669"/>
    <property type="project" value="TreeGrafter"/>
</dbReference>
<evidence type="ECO:0000256" key="7">
    <source>
        <dbReference type="ARBA" id="ARBA00023157"/>
    </source>
</evidence>
<evidence type="ECO:0000256" key="11">
    <source>
        <dbReference type="PIRSR" id="PIRSR000350-3"/>
    </source>
</evidence>
<name>A0A7W6BQR0_9HYPH</name>
<comment type="caution">
    <text evidence="16">The sequence shown here is derived from an EMBL/GenBank/DDBJ whole genome shotgun (WGS) entry which is preliminary data.</text>
</comment>
<comment type="miscellaneous">
    <text evidence="13">The active site is a redox-active disulfide bond.</text>
</comment>
<dbReference type="Gene3D" id="3.50.50.60">
    <property type="entry name" value="FAD/NAD(P)-binding domain"/>
    <property type="match status" value="2"/>
</dbReference>
<dbReference type="PIRSF" id="PIRSF000350">
    <property type="entry name" value="Mercury_reductase_MerA"/>
    <property type="match status" value="1"/>
</dbReference>
<keyword evidence="3 13" id="KW-0285">Flavoprotein</keyword>
<keyword evidence="11" id="KW-0547">Nucleotide-binding</keyword>
<dbReference type="Pfam" id="PF07992">
    <property type="entry name" value="Pyr_redox_2"/>
    <property type="match status" value="1"/>
</dbReference>
<dbReference type="FunFam" id="3.30.390.30:FF:000001">
    <property type="entry name" value="Dihydrolipoyl dehydrogenase"/>
    <property type="match status" value="1"/>
</dbReference>
<organism evidence="16 17">
    <name type="scientific">Aureimonas phyllosphaerae</name>
    <dbReference type="NCBI Taxonomy" id="1166078"/>
    <lineage>
        <taxon>Bacteria</taxon>
        <taxon>Pseudomonadati</taxon>
        <taxon>Pseudomonadota</taxon>
        <taxon>Alphaproteobacteria</taxon>
        <taxon>Hyphomicrobiales</taxon>
        <taxon>Aurantimonadaceae</taxon>
        <taxon>Aureimonas</taxon>
    </lineage>
</organism>
<dbReference type="EC" id="1.8.1.4" evidence="2 13"/>
<feature type="disulfide bond" description="Redox-active" evidence="12">
    <location>
        <begin position="45"/>
        <end position="50"/>
    </location>
</feature>
<evidence type="ECO:0000256" key="2">
    <source>
        <dbReference type="ARBA" id="ARBA00012608"/>
    </source>
</evidence>
<evidence type="ECO:0000256" key="12">
    <source>
        <dbReference type="PIRSR" id="PIRSR000350-4"/>
    </source>
</evidence>
<feature type="binding site" evidence="11">
    <location>
        <position position="208"/>
    </location>
    <ligand>
        <name>NAD(+)</name>
        <dbReference type="ChEBI" id="CHEBI:57540"/>
    </ligand>
</feature>
<dbReference type="PANTHER" id="PTHR22912:SF151">
    <property type="entry name" value="DIHYDROLIPOYL DEHYDROGENASE, MITOCHONDRIAL"/>
    <property type="match status" value="1"/>
</dbReference>
<dbReference type="PROSITE" id="PS00076">
    <property type="entry name" value="PYRIDINE_REDOX_1"/>
    <property type="match status" value="1"/>
</dbReference>
<dbReference type="RefSeq" id="WP_090965182.1">
    <property type="nucleotide sequence ID" value="NZ_FOOA01000016.1"/>
</dbReference>
<sequence length="471" mass="48814">MSDTTSFDLVVIGSGPGGYVGAIKAAQLGLKVAVVEKRQTYGGTCLNVGCIPSKALLHASEMFAEANHSFADLGIKVAPELDLPTMLGHKDKTVKANVDGVAFLFRKNKIEGVTGTGRIVKAGEVEVTGPDGAKRTLQTKAICIATGSEVAGIPGVSVAFDGETIVSSDHAIALAKVPASMVVVGGGVIGLELGSVWSRLGARVTVVEYLDKILGPMDGEVSAQFQKLLVKQGFTFKLGAKVTAVEKTGSGASVTFEPAKGGAAETLEAEVVLVATGRRPFTEGLGLDEAGVARDKAGRIEIDAHYQTNVPGIYAIGDVVKGPMLAHKAEDEGIALAEILAGQKGHVNYGVIPSVVYTSPEIASVGKTEEELKAEGLDYKVGKFPVMANGRARAMLHTDGFVKVLTDARTDKVLGGHIVGFGAGDMIAEISVLMEFGGSAEDLARTCHAHPTLSEAVREAAFAAFAKPIHV</sequence>
<comment type="cofactor">
    <cofactor evidence="11 13">
        <name>FAD</name>
        <dbReference type="ChEBI" id="CHEBI:57692"/>
    </cofactor>
    <text evidence="11 13">Binds 1 FAD per subunit.</text>
</comment>
<keyword evidence="4 11" id="KW-0274">FAD</keyword>
<dbReference type="InterPro" id="IPR050151">
    <property type="entry name" value="Class-I_Pyr_Nuc-Dis_Oxidored"/>
</dbReference>
<feature type="binding site" evidence="11">
    <location>
        <position position="54"/>
    </location>
    <ligand>
        <name>FAD</name>
        <dbReference type="ChEBI" id="CHEBI:57692"/>
    </ligand>
</feature>
<dbReference type="SUPFAM" id="SSF55424">
    <property type="entry name" value="FAD/NAD-linked reductases, dimerisation (C-terminal) domain"/>
    <property type="match status" value="1"/>
</dbReference>
<proteinExistence type="inferred from homology"/>
<keyword evidence="5 13" id="KW-0560">Oxidoreductase</keyword>
<accession>A0A7W6BQR0</accession>
<evidence type="ECO:0000313" key="17">
    <source>
        <dbReference type="Proteomes" id="UP000531216"/>
    </source>
</evidence>
<evidence type="ECO:0000259" key="15">
    <source>
        <dbReference type="Pfam" id="PF07992"/>
    </source>
</evidence>
<evidence type="ECO:0000256" key="1">
    <source>
        <dbReference type="ARBA" id="ARBA00007532"/>
    </source>
</evidence>
<dbReference type="NCBIfam" id="TIGR01350">
    <property type="entry name" value="lipoamide_DH"/>
    <property type="match status" value="1"/>
</dbReference>
<dbReference type="AlphaFoldDB" id="A0A7W6BQR0"/>
<evidence type="ECO:0000259" key="14">
    <source>
        <dbReference type="Pfam" id="PF02852"/>
    </source>
</evidence>
<evidence type="ECO:0000313" key="16">
    <source>
        <dbReference type="EMBL" id="MBB3936351.1"/>
    </source>
</evidence>
<dbReference type="PANTHER" id="PTHR22912">
    <property type="entry name" value="DISULFIDE OXIDOREDUCTASE"/>
    <property type="match status" value="1"/>
</dbReference>
<dbReference type="InterPro" id="IPR036188">
    <property type="entry name" value="FAD/NAD-bd_sf"/>
</dbReference>
<gene>
    <name evidence="16" type="ORF">GGR05_002501</name>
</gene>
<reference evidence="16 17" key="1">
    <citation type="submission" date="2020-08" db="EMBL/GenBank/DDBJ databases">
        <title>Genomic Encyclopedia of Type Strains, Phase IV (KMG-IV): sequencing the most valuable type-strain genomes for metagenomic binning, comparative biology and taxonomic classification.</title>
        <authorList>
            <person name="Goeker M."/>
        </authorList>
    </citation>
    <scope>NUCLEOTIDE SEQUENCE [LARGE SCALE GENOMIC DNA]</scope>
    <source>
        <strain evidence="16 17">DSM 25024</strain>
    </source>
</reference>
<dbReference type="InterPro" id="IPR012999">
    <property type="entry name" value="Pyr_OxRdtase_I_AS"/>
</dbReference>
<dbReference type="InterPro" id="IPR006258">
    <property type="entry name" value="Lipoamide_DH"/>
</dbReference>
<feature type="binding site" evidence="11">
    <location>
        <position position="277"/>
    </location>
    <ligand>
        <name>NAD(+)</name>
        <dbReference type="ChEBI" id="CHEBI:57540"/>
    </ligand>
</feature>
<feature type="domain" description="FAD/NAD(P)-binding" evidence="15">
    <location>
        <begin position="7"/>
        <end position="333"/>
    </location>
</feature>
<evidence type="ECO:0000256" key="6">
    <source>
        <dbReference type="ARBA" id="ARBA00023027"/>
    </source>
</evidence>
<evidence type="ECO:0000256" key="5">
    <source>
        <dbReference type="ARBA" id="ARBA00023002"/>
    </source>
</evidence>
<dbReference type="Proteomes" id="UP000531216">
    <property type="component" value="Unassembled WGS sequence"/>
</dbReference>
<dbReference type="Pfam" id="PF02852">
    <property type="entry name" value="Pyr_redox_dim"/>
    <property type="match status" value="1"/>
</dbReference>
<dbReference type="InterPro" id="IPR004099">
    <property type="entry name" value="Pyr_nucl-diS_OxRdtase_dimer"/>
</dbReference>
<evidence type="ECO:0000256" key="3">
    <source>
        <dbReference type="ARBA" id="ARBA00022630"/>
    </source>
</evidence>
<protein>
    <recommendedName>
        <fullName evidence="2 13">Dihydrolipoyl dehydrogenase</fullName>
        <ecNumber evidence="2 13">1.8.1.4</ecNumber>
    </recommendedName>
</protein>
<feature type="binding site" evidence="11">
    <location>
        <begin position="185"/>
        <end position="192"/>
    </location>
    <ligand>
        <name>NAD(+)</name>
        <dbReference type="ChEBI" id="CHEBI:57540"/>
    </ligand>
</feature>
<evidence type="ECO:0000256" key="10">
    <source>
        <dbReference type="PIRSR" id="PIRSR000350-2"/>
    </source>
</evidence>
<evidence type="ECO:0000256" key="9">
    <source>
        <dbReference type="ARBA" id="ARBA00049187"/>
    </source>
</evidence>
<evidence type="ECO:0000256" key="13">
    <source>
        <dbReference type="RuleBase" id="RU003692"/>
    </source>
</evidence>
<dbReference type="GO" id="GO:0004148">
    <property type="term" value="F:dihydrolipoyl dehydrogenase (NADH) activity"/>
    <property type="evidence" value="ECO:0007669"/>
    <property type="project" value="UniProtKB-EC"/>
</dbReference>
<dbReference type="InterPro" id="IPR001100">
    <property type="entry name" value="Pyr_nuc-diS_OxRdtase"/>
</dbReference>
<dbReference type="SUPFAM" id="SSF51905">
    <property type="entry name" value="FAD/NAD(P)-binding domain"/>
    <property type="match status" value="1"/>
</dbReference>
<dbReference type="OrthoDB" id="9777423at2"/>
<evidence type="ECO:0000256" key="4">
    <source>
        <dbReference type="ARBA" id="ARBA00022827"/>
    </source>
</evidence>
<dbReference type="PRINTS" id="PR00368">
    <property type="entry name" value="FADPNR"/>
</dbReference>
<feature type="binding site" evidence="11">
    <location>
        <position position="117"/>
    </location>
    <ligand>
        <name>FAD</name>
        <dbReference type="ChEBI" id="CHEBI:57692"/>
    </ligand>
</feature>
<keyword evidence="7" id="KW-1015">Disulfide bond</keyword>
<evidence type="ECO:0000256" key="8">
    <source>
        <dbReference type="ARBA" id="ARBA00023284"/>
    </source>
</evidence>
<dbReference type="InterPro" id="IPR023753">
    <property type="entry name" value="FAD/NAD-binding_dom"/>
</dbReference>
<dbReference type="GO" id="GO:0005737">
    <property type="term" value="C:cytoplasm"/>
    <property type="evidence" value="ECO:0007669"/>
    <property type="project" value="UniProtKB-ARBA"/>
</dbReference>
<dbReference type="Gene3D" id="3.30.390.30">
    <property type="match status" value="1"/>
</dbReference>
<dbReference type="GO" id="GO:0050660">
    <property type="term" value="F:flavin adenine dinucleotide binding"/>
    <property type="evidence" value="ECO:0007669"/>
    <property type="project" value="InterPro"/>
</dbReference>
<feature type="binding site" evidence="11">
    <location>
        <begin position="324"/>
        <end position="327"/>
    </location>
    <ligand>
        <name>FAD</name>
        <dbReference type="ChEBI" id="CHEBI:57692"/>
    </ligand>
</feature>
<feature type="active site" description="Proton acceptor" evidence="10">
    <location>
        <position position="450"/>
    </location>
</feature>
<comment type="catalytic activity">
    <reaction evidence="9 13">
        <text>N(6)-[(R)-dihydrolipoyl]-L-lysyl-[protein] + NAD(+) = N(6)-[(R)-lipoyl]-L-lysyl-[protein] + NADH + H(+)</text>
        <dbReference type="Rhea" id="RHEA:15045"/>
        <dbReference type="Rhea" id="RHEA-COMP:10474"/>
        <dbReference type="Rhea" id="RHEA-COMP:10475"/>
        <dbReference type="ChEBI" id="CHEBI:15378"/>
        <dbReference type="ChEBI" id="CHEBI:57540"/>
        <dbReference type="ChEBI" id="CHEBI:57945"/>
        <dbReference type="ChEBI" id="CHEBI:83099"/>
        <dbReference type="ChEBI" id="CHEBI:83100"/>
        <dbReference type="EC" id="1.8.1.4"/>
    </reaction>
</comment>
<keyword evidence="17" id="KW-1185">Reference proteome</keyword>
<dbReference type="PRINTS" id="PR00411">
    <property type="entry name" value="PNDRDTASEI"/>
</dbReference>
<feature type="domain" description="Pyridine nucleotide-disulphide oxidoreductase dimerisation" evidence="14">
    <location>
        <begin position="352"/>
        <end position="461"/>
    </location>
</feature>
<keyword evidence="8 13" id="KW-0676">Redox-active center</keyword>
<dbReference type="EMBL" id="JACIDO010000004">
    <property type="protein sequence ID" value="MBB3936351.1"/>
    <property type="molecule type" value="Genomic_DNA"/>
</dbReference>
<keyword evidence="6 11" id="KW-0520">NAD</keyword>
<dbReference type="InterPro" id="IPR016156">
    <property type="entry name" value="FAD/NAD-linked_Rdtase_dimer_sf"/>
</dbReference>
<feature type="binding site" evidence="11">
    <location>
        <begin position="146"/>
        <end position="148"/>
    </location>
    <ligand>
        <name>FAD</name>
        <dbReference type="ChEBI" id="CHEBI:57692"/>
    </ligand>
</feature>